<accession>A0AA95G359</accession>
<evidence type="ECO:0000313" key="2">
    <source>
        <dbReference type="EMBL" id="WGL57717.1"/>
    </source>
</evidence>
<organism evidence="2 3">
    <name type="scientific">Kluyvera intermedia</name>
    <name type="common">Enterobacter intermedius</name>
    <dbReference type="NCBI Taxonomy" id="61648"/>
    <lineage>
        <taxon>Bacteria</taxon>
        <taxon>Pseudomonadati</taxon>
        <taxon>Pseudomonadota</taxon>
        <taxon>Gammaproteobacteria</taxon>
        <taxon>Enterobacterales</taxon>
        <taxon>Enterobacteriaceae</taxon>
        <taxon>Kluyvera</taxon>
    </lineage>
</organism>
<evidence type="ECO:0000259" key="1">
    <source>
        <dbReference type="Pfam" id="PF01370"/>
    </source>
</evidence>
<feature type="domain" description="NAD-dependent epimerase/dehydratase" evidence="1">
    <location>
        <begin position="29"/>
        <end position="274"/>
    </location>
</feature>
<dbReference type="SUPFAM" id="SSF51735">
    <property type="entry name" value="NAD(P)-binding Rossmann-fold domains"/>
    <property type="match status" value="1"/>
</dbReference>
<proteinExistence type="predicted"/>
<protein>
    <submittedName>
        <fullName evidence="2">NAD(P)-dependent oxidoreductase</fullName>
    </submittedName>
</protein>
<evidence type="ECO:0000313" key="3">
    <source>
        <dbReference type="Proteomes" id="UP001177527"/>
    </source>
</evidence>
<gene>
    <name evidence="2" type="ORF">QBD33_08090</name>
</gene>
<dbReference type="Gene3D" id="3.40.50.720">
    <property type="entry name" value="NAD(P)-binding Rossmann-like Domain"/>
    <property type="match status" value="1"/>
</dbReference>
<name>A0AA95G359_KLUIN</name>
<sequence length="352" mass="39270">MIIDTILKEDFDFISEKVFHDDYFSNSTILVTGATGLVGSLVVKSILYANKTRNTNITIVACVRDIEKAKNTFSDFLPDVNLTFVEINLLEPLVLSDKIDHIIHTASITASKEMVENPTGVLLTAFESTKNLLNYIKDHKHCKMVYISSMEYYGQVADGYDNATEDKLGYIDLSKVRSCYPESKRVCEALCNAYAAQFDLSVCSARLAQTFGAGVPFSDNRVFAQFAKSAMNHSDIILHTTGESEGNYCYTADAIYAIFLLLSQGEKGQSYNVACNHSSIINMAKLVADKLAHNEIKVDVQIPKDLGNYGYAPTVKLKLNSDKLRALGWHPSMDLENMFKRMVKSWAIIEQN</sequence>
<dbReference type="AlphaFoldDB" id="A0AA95G359"/>
<dbReference type="Pfam" id="PF01370">
    <property type="entry name" value="Epimerase"/>
    <property type="match status" value="1"/>
</dbReference>
<dbReference type="RefSeq" id="WP_280558312.1">
    <property type="nucleotide sequence ID" value="NZ_CP123488.1"/>
</dbReference>
<dbReference type="InterPro" id="IPR001509">
    <property type="entry name" value="Epimerase_deHydtase"/>
</dbReference>
<dbReference type="PANTHER" id="PTHR43245:SF55">
    <property type="entry name" value="NAD(P)-BINDING DOMAIN-CONTAINING PROTEIN"/>
    <property type="match status" value="1"/>
</dbReference>
<dbReference type="InterPro" id="IPR050177">
    <property type="entry name" value="Lipid_A_modif_metabolic_enz"/>
</dbReference>
<dbReference type="Proteomes" id="UP001177527">
    <property type="component" value="Chromosome"/>
</dbReference>
<reference evidence="2" key="1">
    <citation type="submission" date="2023-04" db="EMBL/GenBank/DDBJ databases">
        <title>APH(3)-Id, a novel chromosomal aminoglycoside phosphotransferase, identified from an environmental isolate of Kluyvera intermedia DW18.</title>
        <authorList>
            <person name="Sha Y."/>
        </authorList>
    </citation>
    <scope>NUCLEOTIDE SEQUENCE</scope>
    <source>
        <strain evidence="2">DW18</strain>
    </source>
</reference>
<dbReference type="InterPro" id="IPR036291">
    <property type="entry name" value="NAD(P)-bd_dom_sf"/>
</dbReference>
<dbReference type="EMBL" id="CP123488">
    <property type="protein sequence ID" value="WGL57717.1"/>
    <property type="molecule type" value="Genomic_DNA"/>
</dbReference>
<dbReference type="PANTHER" id="PTHR43245">
    <property type="entry name" value="BIFUNCTIONAL POLYMYXIN RESISTANCE PROTEIN ARNA"/>
    <property type="match status" value="1"/>
</dbReference>